<dbReference type="PANTHER" id="PTHR37299">
    <property type="entry name" value="TRANSCRIPTIONAL REGULATOR-RELATED"/>
    <property type="match status" value="1"/>
</dbReference>
<evidence type="ECO:0000259" key="2">
    <source>
        <dbReference type="PROSITE" id="PS50110"/>
    </source>
</evidence>
<dbReference type="GO" id="GO:0003677">
    <property type="term" value="F:DNA binding"/>
    <property type="evidence" value="ECO:0007669"/>
    <property type="project" value="UniProtKB-KW"/>
</dbReference>
<dbReference type="Pfam" id="PF00072">
    <property type="entry name" value="Response_reg"/>
    <property type="match status" value="1"/>
</dbReference>
<proteinExistence type="predicted"/>
<dbReference type="SMART" id="SM00850">
    <property type="entry name" value="LytTR"/>
    <property type="match status" value="1"/>
</dbReference>
<feature type="modified residue" description="4-aspartylphosphate" evidence="1">
    <location>
        <position position="56"/>
    </location>
</feature>
<dbReference type="GO" id="GO:0000156">
    <property type="term" value="F:phosphorelay response regulator activity"/>
    <property type="evidence" value="ECO:0007669"/>
    <property type="project" value="InterPro"/>
</dbReference>
<dbReference type="InterPro" id="IPR001789">
    <property type="entry name" value="Sig_transdc_resp-reg_receiver"/>
</dbReference>
<dbReference type="Proteomes" id="UP001138686">
    <property type="component" value="Unassembled WGS sequence"/>
</dbReference>
<gene>
    <name evidence="3" type="ORF">KXJ69_04845</name>
</gene>
<dbReference type="Pfam" id="PF04397">
    <property type="entry name" value="LytTR"/>
    <property type="match status" value="1"/>
</dbReference>
<evidence type="ECO:0000313" key="3">
    <source>
        <dbReference type="EMBL" id="MBW2937420.1"/>
    </source>
</evidence>
<protein>
    <submittedName>
        <fullName evidence="3">LytTR family DNA-binding domain-containing protein</fullName>
    </submittedName>
</protein>
<dbReference type="FunFam" id="3.40.50.2300:FF:000361">
    <property type="entry name" value="Two-component system response regulator"/>
    <property type="match status" value="1"/>
</dbReference>
<dbReference type="PANTHER" id="PTHR37299:SF1">
    <property type="entry name" value="STAGE 0 SPORULATION PROTEIN A HOMOLOG"/>
    <property type="match status" value="1"/>
</dbReference>
<evidence type="ECO:0000313" key="4">
    <source>
        <dbReference type="Proteomes" id="UP001138686"/>
    </source>
</evidence>
<dbReference type="RefSeq" id="WP_219051847.1">
    <property type="nucleotide sequence ID" value="NZ_JAHWDP010000002.1"/>
</dbReference>
<keyword evidence="3" id="KW-0238">DNA-binding</keyword>
<keyword evidence="4" id="KW-1185">Reference proteome</keyword>
<name>A0A9X1FMR0_9FLAO</name>
<accession>A0A9X1FMR0</accession>
<keyword evidence="1" id="KW-0597">Phosphoprotein</keyword>
<dbReference type="AlphaFoldDB" id="A0A9X1FMR0"/>
<evidence type="ECO:0000256" key="1">
    <source>
        <dbReference type="PROSITE-ProRule" id="PRU00169"/>
    </source>
</evidence>
<comment type="caution">
    <text evidence="3">The sequence shown here is derived from an EMBL/GenBank/DDBJ whole genome shotgun (WGS) entry which is preliminary data.</text>
</comment>
<dbReference type="SMART" id="SM00448">
    <property type="entry name" value="REC"/>
    <property type="match status" value="1"/>
</dbReference>
<dbReference type="EMBL" id="JAHWDP010000002">
    <property type="protein sequence ID" value="MBW2937420.1"/>
    <property type="molecule type" value="Genomic_DNA"/>
</dbReference>
<feature type="domain" description="Response regulatory" evidence="2">
    <location>
        <begin position="3"/>
        <end position="116"/>
    </location>
</feature>
<dbReference type="InterPro" id="IPR007492">
    <property type="entry name" value="LytTR_DNA-bd_dom"/>
</dbReference>
<dbReference type="InterPro" id="IPR046947">
    <property type="entry name" value="LytR-like"/>
</dbReference>
<reference evidence="3" key="1">
    <citation type="submission" date="2021-07" db="EMBL/GenBank/DDBJ databases">
        <title>Aureisphaera sp. CAU 1614 isolated from sea sediment.</title>
        <authorList>
            <person name="Kim W."/>
        </authorList>
    </citation>
    <scope>NUCLEOTIDE SEQUENCE</scope>
    <source>
        <strain evidence="3">CAU 1614</strain>
    </source>
</reference>
<sequence length="256" mass="29579">MIKAIIIEDEPLVARGLLKLVSEIDSDIHIEIVLNSIKSCLAYFASNPEPDLLFMDIQLSDGVSFDLFQEVQINCPVIFTTAYNEYAIRAFKLNSIDYLLKPVDKEELTQAIYKFKRIKEIKNFTFNNQLEALIRDLNLSKAQKIYKERFIVHSGKAFIIVSQENISYFQKDVLIYLVTKDNQKFITDFQTMEEIEELVNPSLFFRANRQIIIKSDAVESFKADSYGKLIVKLIAPASISIDISREKAQAFKKWLQ</sequence>
<dbReference type="PROSITE" id="PS50110">
    <property type="entry name" value="RESPONSE_REGULATORY"/>
    <property type="match status" value="1"/>
</dbReference>
<organism evidence="3 4">
    <name type="scientific">Halomarinibacterium sedimenti</name>
    <dbReference type="NCBI Taxonomy" id="2857106"/>
    <lineage>
        <taxon>Bacteria</taxon>
        <taxon>Pseudomonadati</taxon>
        <taxon>Bacteroidota</taxon>
        <taxon>Flavobacteriia</taxon>
        <taxon>Flavobacteriales</taxon>
        <taxon>Flavobacteriaceae</taxon>
        <taxon>Halomarinibacterium</taxon>
    </lineage>
</organism>